<evidence type="ECO:0000256" key="7">
    <source>
        <dbReference type="ARBA" id="ARBA00023128"/>
    </source>
</evidence>
<comment type="subcellular location">
    <subcellularLocation>
        <location evidence="1">Mitochondrion inner membrane</location>
        <topology evidence="1">Peripheral membrane protein</topology>
        <orientation evidence="1">Matrix side</orientation>
    </subcellularLocation>
</comment>
<evidence type="ECO:0000256" key="3">
    <source>
        <dbReference type="ARBA" id="ARBA00022448"/>
    </source>
</evidence>
<evidence type="ECO:0000256" key="1">
    <source>
        <dbReference type="ARBA" id="ARBA00004443"/>
    </source>
</evidence>
<evidence type="ECO:0000256" key="5">
    <source>
        <dbReference type="ARBA" id="ARBA00022792"/>
    </source>
</evidence>
<evidence type="ECO:0000313" key="10">
    <source>
        <dbReference type="Proteomes" id="UP000799302"/>
    </source>
</evidence>
<evidence type="ECO:0000313" key="9">
    <source>
        <dbReference type="EMBL" id="KAF2669174.1"/>
    </source>
</evidence>
<dbReference type="InterPro" id="IPR045299">
    <property type="entry name" value="Complex1_LYR_NDUFA6_LYRM6"/>
</dbReference>
<dbReference type="PIRSF" id="PIRSF006643">
    <property type="entry name" value="NDUA6"/>
    <property type="match status" value="1"/>
</dbReference>
<organism evidence="9 10">
    <name type="scientific">Microthyrium microscopicum</name>
    <dbReference type="NCBI Taxonomy" id="703497"/>
    <lineage>
        <taxon>Eukaryota</taxon>
        <taxon>Fungi</taxon>
        <taxon>Dikarya</taxon>
        <taxon>Ascomycota</taxon>
        <taxon>Pezizomycotina</taxon>
        <taxon>Dothideomycetes</taxon>
        <taxon>Dothideomycetes incertae sedis</taxon>
        <taxon>Microthyriales</taxon>
        <taxon>Microthyriaceae</taxon>
        <taxon>Microthyrium</taxon>
    </lineage>
</organism>
<gene>
    <name evidence="9" type="ORF">BT63DRAFT_439893</name>
</gene>
<dbReference type="CDD" id="cd20266">
    <property type="entry name" value="Complex1_LYR_NDUFA6_LYRM6"/>
    <property type="match status" value="1"/>
</dbReference>
<keyword evidence="7" id="KW-0496">Mitochondrion</keyword>
<dbReference type="PANTHER" id="PTHR12964">
    <property type="entry name" value="NADH-UBIQUINONE OXIDOREDUCTASE B14 SUBUNIT"/>
    <property type="match status" value="1"/>
</dbReference>
<dbReference type="Proteomes" id="UP000799302">
    <property type="component" value="Unassembled WGS sequence"/>
</dbReference>
<dbReference type="AlphaFoldDB" id="A0A6A6UE56"/>
<dbReference type="PANTHER" id="PTHR12964:SF0">
    <property type="entry name" value="NADH DEHYDROGENASE [UBIQUINONE] 1 ALPHA SUBCOMPLEX SUBUNIT 6"/>
    <property type="match status" value="1"/>
</dbReference>
<dbReference type="EMBL" id="MU004235">
    <property type="protein sequence ID" value="KAF2669174.1"/>
    <property type="molecule type" value="Genomic_DNA"/>
</dbReference>
<keyword evidence="8" id="KW-0472">Membrane</keyword>
<evidence type="ECO:0000256" key="4">
    <source>
        <dbReference type="ARBA" id="ARBA00022660"/>
    </source>
</evidence>
<accession>A0A6A6UE56</accession>
<evidence type="ECO:0000256" key="6">
    <source>
        <dbReference type="ARBA" id="ARBA00022982"/>
    </source>
</evidence>
<evidence type="ECO:0000256" key="2">
    <source>
        <dbReference type="ARBA" id="ARBA00009508"/>
    </source>
</evidence>
<dbReference type="GO" id="GO:0005743">
    <property type="term" value="C:mitochondrial inner membrane"/>
    <property type="evidence" value="ECO:0007669"/>
    <property type="project" value="UniProtKB-SubCell"/>
</dbReference>
<keyword evidence="6" id="KW-0249">Electron transport</keyword>
<dbReference type="OrthoDB" id="14535at2759"/>
<comment type="similarity">
    <text evidence="2">Belongs to the complex I LYR family.</text>
</comment>
<dbReference type="GO" id="GO:0006979">
    <property type="term" value="P:response to oxidative stress"/>
    <property type="evidence" value="ECO:0007669"/>
    <property type="project" value="TreeGrafter"/>
</dbReference>
<keyword evidence="3" id="KW-0813">Transport</keyword>
<name>A0A6A6UE56_9PEZI</name>
<protein>
    <submittedName>
        <fullName evidence="9">NADH-ubiquinone oxidoreductase 14.8 kDa subunit</fullName>
    </submittedName>
</protein>
<dbReference type="Pfam" id="PF13233">
    <property type="entry name" value="Complex1_LYR_2"/>
    <property type="match status" value="1"/>
</dbReference>
<keyword evidence="4" id="KW-0679">Respiratory chain</keyword>
<dbReference type="GO" id="GO:0045271">
    <property type="term" value="C:respiratory chain complex I"/>
    <property type="evidence" value="ECO:0007669"/>
    <property type="project" value="InterPro"/>
</dbReference>
<reference evidence="9" key="1">
    <citation type="journal article" date="2020" name="Stud. Mycol.">
        <title>101 Dothideomycetes genomes: a test case for predicting lifestyles and emergence of pathogens.</title>
        <authorList>
            <person name="Haridas S."/>
            <person name="Albert R."/>
            <person name="Binder M."/>
            <person name="Bloem J."/>
            <person name="Labutti K."/>
            <person name="Salamov A."/>
            <person name="Andreopoulos B."/>
            <person name="Baker S."/>
            <person name="Barry K."/>
            <person name="Bills G."/>
            <person name="Bluhm B."/>
            <person name="Cannon C."/>
            <person name="Castanera R."/>
            <person name="Culley D."/>
            <person name="Daum C."/>
            <person name="Ezra D."/>
            <person name="Gonzalez J."/>
            <person name="Henrissat B."/>
            <person name="Kuo A."/>
            <person name="Liang C."/>
            <person name="Lipzen A."/>
            <person name="Lutzoni F."/>
            <person name="Magnuson J."/>
            <person name="Mondo S."/>
            <person name="Nolan M."/>
            <person name="Ohm R."/>
            <person name="Pangilinan J."/>
            <person name="Park H.-J."/>
            <person name="Ramirez L."/>
            <person name="Alfaro M."/>
            <person name="Sun H."/>
            <person name="Tritt A."/>
            <person name="Yoshinaga Y."/>
            <person name="Zwiers L.-H."/>
            <person name="Turgeon B."/>
            <person name="Goodwin S."/>
            <person name="Spatafora J."/>
            <person name="Crous P."/>
            <person name="Grigoriev I."/>
        </authorList>
    </citation>
    <scope>NUCLEOTIDE SEQUENCE</scope>
    <source>
        <strain evidence="9">CBS 115976</strain>
    </source>
</reference>
<sequence length="123" mass="14468">MVLNPTLYAKTIRSSVSATDSKDRVLQAYRQWLRAAPEIQTMYSLNMPVARLRTKMRQEFERHRYVAQLPTVDVLLSKSDMEFQETMNYWKQVNHVLKYFAAEENPNTKLPHNFIGGFLEGRN</sequence>
<keyword evidence="10" id="KW-1185">Reference proteome</keyword>
<proteinExistence type="inferred from homology"/>
<keyword evidence="9" id="KW-0830">Ubiquinone</keyword>
<keyword evidence="5" id="KW-0999">Mitochondrion inner membrane</keyword>
<dbReference type="InterPro" id="IPR016488">
    <property type="entry name" value="NADH_Ub_cplx-1_asu_su-6"/>
</dbReference>
<evidence type="ECO:0000256" key="8">
    <source>
        <dbReference type="ARBA" id="ARBA00023136"/>
    </source>
</evidence>